<evidence type="ECO:0000256" key="4">
    <source>
        <dbReference type="SAM" id="SignalP"/>
    </source>
</evidence>
<evidence type="ECO:0000256" key="2">
    <source>
        <dbReference type="ARBA" id="ARBA00022679"/>
    </source>
</evidence>
<dbReference type="Gene3D" id="3.40.50.150">
    <property type="entry name" value="Vaccinia Virus protein VP39"/>
    <property type="match status" value="1"/>
</dbReference>
<dbReference type="InterPro" id="IPR026170">
    <property type="entry name" value="FAM173A/B"/>
</dbReference>
<dbReference type="CDD" id="cd02440">
    <property type="entry name" value="AdoMet_MTases"/>
    <property type="match status" value="1"/>
</dbReference>
<dbReference type="RefSeq" id="WP_143950897.1">
    <property type="nucleotide sequence ID" value="NZ_BAABMB010000005.1"/>
</dbReference>
<dbReference type="OrthoDB" id="281208at2"/>
<evidence type="ECO:0000313" key="6">
    <source>
        <dbReference type="EMBL" id="TSH88781.1"/>
    </source>
</evidence>
<evidence type="ECO:0000259" key="5">
    <source>
        <dbReference type="Pfam" id="PF13847"/>
    </source>
</evidence>
<feature type="domain" description="Methyltransferase" evidence="5">
    <location>
        <begin position="59"/>
        <end position="121"/>
    </location>
</feature>
<keyword evidence="7" id="KW-1185">Reference proteome</keyword>
<feature type="chain" id="PRO_5022174049" evidence="4">
    <location>
        <begin position="31"/>
        <end position="263"/>
    </location>
</feature>
<dbReference type="InterPro" id="IPR029063">
    <property type="entry name" value="SAM-dependent_MTases_sf"/>
</dbReference>
<dbReference type="EMBL" id="VLTJ01000042">
    <property type="protein sequence ID" value="TSH88781.1"/>
    <property type="molecule type" value="Genomic_DNA"/>
</dbReference>
<keyword evidence="2 6" id="KW-0808">Transferase</keyword>
<sequence length="263" mass="28794">MLPPVFARSRRLLAHTLGACALLGSGVALAADKPLDVPYVPTPQQVVDRMLELGEVSQETYVIDLGSGDGRIPVTAARQYQARAMGVDLNPQRISEANENAKKAGVTDKVEFKQQDLFETPIGEAQVLTMYLLPRVNLQLRPRILEEMTPGSRVVSHAFDMAEWEPDARESVDGRTVYLWIVPAQVQGTWNVQPAKGEPFTVTFEQEFQQVSGKANVGGKEVELVDATLRGDRLSFGIDGETYEARVTDEGLQGAGGWRATKA</sequence>
<keyword evidence="3" id="KW-0949">S-adenosyl-L-methionine</keyword>
<reference evidence="6 7" key="1">
    <citation type="submission" date="2019-07" db="EMBL/GenBank/DDBJ databases">
        <title>Qingshengfaniella alkalisoli gen. nov., sp. nov., isolated from saline soil.</title>
        <authorList>
            <person name="Xu L."/>
            <person name="Huang X.-X."/>
            <person name="Sun J.-Q."/>
        </authorList>
    </citation>
    <scope>NUCLEOTIDE SEQUENCE [LARGE SCALE GENOMIC DNA]</scope>
    <source>
        <strain evidence="6 7">DSM 27279</strain>
    </source>
</reference>
<dbReference type="PANTHER" id="PTHR13610">
    <property type="entry name" value="METHYLTRANSFERASE DOMAIN-CONTAINING PROTEIN"/>
    <property type="match status" value="1"/>
</dbReference>
<dbReference type="PANTHER" id="PTHR13610:SF11">
    <property type="entry name" value="METHYLTRANSFERASE DOMAIN-CONTAINING PROTEIN"/>
    <property type="match status" value="1"/>
</dbReference>
<evidence type="ECO:0000313" key="7">
    <source>
        <dbReference type="Proteomes" id="UP000318405"/>
    </source>
</evidence>
<keyword evidence="4" id="KW-0732">Signal</keyword>
<feature type="signal peptide" evidence="4">
    <location>
        <begin position="1"/>
        <end position="30"/>
    </location>
</feature>
<dbReference type="Proteomes" id="UP000318405">
    <property type="component" value="Unassembled WGS sequence"/>
</dbReference>
<dbReference type="AlphaFoldDB" id="A0A556A7C2"/>
<keyword evidence="1 6" id="KW-0489">Methyltransferase</keyword>
<dbReference type="InterPro" id="IPR025714">
    <property type="entry name" value="Methyltranfer_dom"/>
</dbReference>
<protein>
    <submittedName>
        <fullName evidence="6">Class I SAM-dependent methyltransferase</fullName>
    </submittedName>
</protein>
<organism evidence="6 7">
    <name type="scientific">Verticiella sediminum</name>
    <dbReference type="NCBI Taxonomy" id="1247510"/>
    <lineage>
        <taxon>Bacteria</taxon>
        <taxon>Pseudomonadati</taxon>
        <taxon>Pseudomonadota</taxon>
        <taxon>Betaproteobacteria</taxon>
        <taxon>Burkholderiales</taxon>
        <taxon>Alcaligenaceae</taxon>
        <taxon>Verticiella</taxon>
    </lineage>
</organism>
<gene>
    <name evidence="6" type="ORF">FOZ76_24360</name>
</gene>
<proteinExistence type="predicted"/>
<dbReference type="GO" id="GO:0032259">
    <property type="term" value="P:methylation"/>
    <property type="evidence" value="ECO:0007669"/>
    <property type="project" value="UniProtKB-KW"/>
</dbReference>
<dbReference type="SUPFAM" id="SSF53335">
    <property type="entry name" value="S-adenosyl-L-methionine-dependent methyltransferases"/>
    <property type="match status" value="1"/>
</dbReference>
<comment type="caution">
    <text evidence="6">The sequence shown here is derived from an EMBL/GenBank/DDBJ whole genome shotgun (WGS) entry which is preliminary data.</text>
</comment>
<evidence type="ECO:0000256" key="1">
    <source>
        <dbReference type="ARBA" id="ARBA00022603"/>
    </source>
</evidence>
<accession>A0A556A7C2</accession>
<name>A0A556A7C2_9BURK</name>
<dbReference type="GO" id="GO:0016279">
    <property type="term" value="F:protein-lysine N-methyltransferase activity"/>
    <property type="evidence" value="ECO:0007669"/>
    <property type="project" value="InterPro"/>
</dbReference>
<evidence type="ECO:0000256" key="3">
    <source>
        <dbReference type="ARBA" id="ARBA00022691"/>
    </source>
</evidence>
<dbReference type="Pfam" id="PF13847">
    <property type="entry name" value="Methyltransf_31"/>
    <property type="match status" value="1"/>
</dbReference>